<proteinExistence type="predicted"/>
<sequence length="182" mass="20286">MNHQHQQQMAPSSLSQPNHAPQNPSAGLMSMPNALTTQQQQQQKLRLQRIQMERERIRMRQEELMRQVWPSVAPGGGFVAKATRGPYHSREQSTDSGLGLGCCSVPTTPEDFLSNVDEMDTGENTGPTPVNINPQQTRFPDFLDCLPGTNVDLGTLESEDLIPLFNDVESALNKSEPFLTWL</sequence>
<evidence type="ECO:0000256" key="3">
    <source>
        <dbReference type="ARBA" id="ARBA00004496"/>
    </source>
</evidence>
<evidence type="ECO:0000256" key="8">
    <source>
        <dbReference type="SAM" id="MobiDB-lite"/>
    </source>
</evidence>
<evidence type="ECO:0000313" key="9">
    <source>
        <dbReference type="EMBL" id="KAB0373806.1"/>
    </source>
</evidence>
<keyword evidence="4" id="KW-0965">Cell junction</keyword>
<gene>
    <name evidence="9" type="ORF">FD755_014062</name>
</gene>
<evidence type="ECO:0000256" key="6">
    <source>
        <dbReference type="ARBA" id="ARBA00023242"/>
    </source>
</evidence>
<evidence type="ECO:0000256" key="1">
    <source>
        <dbReference type="ARBA" id="ARBA00004123"/>
    </source>
</evidence>
<evidence type="ECO:0000256" key="2">
    <source>
        <dbReference type="ARBA" id="ARBA00004435"/>
    </source>
</evidence>
<evidence type="ECO:0008006" key="11">
    <source>
        <dbReference type="Google" id="ProtNLM"/>
    </source>
</evidence>
<keyword evidence="10" id="KW-1185">Reference proteome</keyword>
<dbReference type="Proteomes" id="UP000326062">
    <property type="component" value="Chromosome 7"/>
</dbReference>
<dbReference type="PANTHER" id="PTHR17616:SF6">
    <property type="entry name" value="WW DOMAIN-CONTAINING TRANSCRIPTION REGULATOR PROTEIN 1"/>
    <property type="match status" value="1"/>
</dbReference>
<evidence type="ECO:0000256" key="7">
    <source>
        <dbReference type="SAM" id="Coils"/>
    </source>
</evidence>
<dbReference type="PANTHER" id="PTHR17616">
    <property type="entry name" value="YES-ASSOCIATED PROTEIN YAP1 FAMILY MEMBER"/>
    <property type="match status" value="1"/>
</dbReference>
<feature type="region of interest" description="Disordered" evidence="8">
    <location>
        <begin position="1"/>
        <end position="30"/>
    </location>
</feature>
<keyword evidence="5" id="KW-0963">Cytoplasm</keyword>
<keyword evidence="6" id="KW-0539">Nucleus</keyword>
<organism evidence="9 10">
    <name type="scientific">Muntiacus reevesi</name>
    <name type="common">Reeves' muntjac</name>
    <name type="synonym">Cervus reevesi</name>
    <dbReference type="NCBI Taxonomy" id="9886"/>
    <lineage>
        <taxon>Eukaryota</taxon>
        <taxon>Metazoa</taxon>
        <taxon>Chordata</taxon>
        <taxon>Craniata</taxon>
        <taxon>Vertebrata</taxon>
        <taxon>Euteleostomi</taxon>
        <taxon>Mammalia</taxon>
        <taxon>Eutheria</taxon>
        <taxon>Laurasiatheria</taxon>
        <taxon>Artiodactyla</taxon>
        <taxon>Ruminantia</taxon>
        <taxon>Pecora</taxon>
        <taxon>Cervidae</taxon>
        <taxon>Muntiacinae</taxon>
        <taxon>Muntiacus</taxon>
    </lineage>
</organism>
<reference evidence="9 10" key="1">
    <citation type="submission" date="2019-06" db="EMBL/GenBank/DDBJ databases">
        <title>Discovery of a novel chromosome fission-fusion reversal in muntjac.</title>
        <authorList>
            <person name="Mudd A.B."/>
            <person name="Bredeson J.V."/>
            <person name="Baum R."/>
            <person name="Hockemeyer D."/>
            <person name="Rokhsar D.S."/>
        </authorList>
    </citation>
    <scope>NUCLEOTIDE SEQUENCE [LARGE SCALE GENOMIC DNA]</scope>
    <source>
        <strain evidence="9">UCam_UCB_Mr</strain>
        <tissue evidence="9">Fibroblast cell line</tissue>
    </source>
</reference>
<evidence type="ECO:0000256" key="4">
    <source>
        <dbReference type="ARBA" id="ARBA00022427"/>
    </source>
</evidence>
<evidence type="ECO:0000256" key="5">
    <source>
        <dbReference type="ARBA" id="ARBA00022490"/>
    </source>
</evidence>
<keyword evidence="4" id="KW-0796">Tight junction</keyword>
<dbReference type="InterPro" id="IPR051583">
    <property type="entry name" value="YAP1"/>
</dbReference>
<dbReference type="AlphaFoldDB" id="A0A5N3XMV5"/>
<comment type="caution">
    <text evidence="9">The sequence shown here is derived from an EMBL/GenBank/DDBJ whole genome shotgun (WGS) entry which is preliminary data.</text>
</comment>
<protein>
    <recommendedName>
        <fullName evidence="11">WW domain-containing protein</fullName>
    </recommendedName>
</protein>
<name>A0A5N3XMV5_MUNRE</name>
<feature type="coiled-coil region" evidence="7">
    <location>
        <begin position="35"/>
        <end position="67"/>
    </location>
</feature>
<evidence type="ECO:0000313" key="10">
    <source>
        <dbReference type="Proteomes" id="UP000326062"/>
    </source>
</evidence>
<keyword evidence="7" id="KW-0175">Coiled coil</keyword>
<dbReference type="GO" id="GO:0035329">
    <property type="term" value="P:hippo signaling"/>
    <property type="evidence" value="ECO:0007669"/>
    <property type="project" value="TreeGrafter"/>
</dbReference>
<dbReference type="GO" id="GO:0045944">
    <property type="term" value="P:positive regulation of transcription by RNA polymerase II"/>
    <property type="evidence" value="ECO:0007669"/>
    <property type="project" value="TreeGrafter"/>
</dbReference>
<dbReference type="EMBL" id="VCEB01000008">
    <property type="protein sequence ID" value="KAB0373806.1"/>
    <property type="molecule type" value="Genomic_DNA"/>
</dbReference>
<dbReference type="GO" id="GO:0003713">
    <property type="term" value="F:transcription coactivator activity"/>
    <property type="evidence" value="ECO:0007669"/>
    <property type="project" value="TreeGrafter"/>
</dbReference>
<accession>A0A5N3XMV5</accession>
<dbReference type="GO" id="GO:0005634">
    <property type="term" value="C:nucleus"/>
    <property type="evidence" value="ECO:0007669"/>
    <property type="project" value="UniProtKB-SubCell"/>
</dbReference>
<comment type="subcellular location">
    <subcellularLocation>
        <location evidence="2">Cell junction</location>
        <location evidence="2">Tight junction</location>
    </subcellularLocation>
    <subcellularLocation>
        <location evidence="3">Cytoplasm</location>
    </subcellularLocation>
    <subcellularLocation>
        <location evidence="1">Nucleus</location>
    </subcellularLocation>
</comment>
<feature type="compositionally biased region" description="Polar residues" evidence="8">
    <location>
        <begin position="1"/>
        <end position="25"/>
    </location>
</feature>
<dbReference type="GO" id="GO:0005737">
    <property type="term" value="C:cytoplasm"/>
    <property type="evidence" value="ECO:0007669"/>
    <property type="project" value="UniProtKB-SubCell"/>
</dbReference>
<dbReference type="GO" id="GO:0005923">
    <property type="term" value="C:bicellular tight junction"/>
    <property type="evidence" value="ECO:0007669"/>
    <property type="project" value="UniProtKB-SubCell"/>
</dbReference>